<accession>A0A834K461</accession>
<feature type="region of interest" description="Disordered" evidence="1">
    <location>
        <begin position="1"/>
        <end position="59"/>
    </location>
</feature>
<keyword evidence="3" id="KW-1185">Reference proteome</keyword>
<evidence type="ECO:0000256" key="1">
    <source>
        <dbReference type="SAM" id="MobiDB-lite"/>
    </source>
</evidence>
<dbReference type="Proteomes" id="UP000617340">
    <property type="component" value="Unassembled WGS sequence"/>
</dbReference>
<protein>
    <submittedName>
        <fullName evidence="2">Uncharacterized protein</fullName>
    </submittedName>
</protein>
<reference evidence="2" key="1">
    <citation type="journal article" date="2020" name="G3 (Bethesda)">
        <title>High-Quality Assemblies for Three Invasive Social Wasps from the &lt;i&gt;Vespula&lt;/i&gt; Genus.</title>
        <authorList>
            <person name="Harrop T.W.R."/>
            <person name="Guhlin J."/>
            <person name="McLaughlin G.M."/>
            <person name="Permina E."/>
            <person name="Stockwell P."/>
            <person name="Gilligan J."/>
            <person name="Le Lec M.F."/>
            <person name="Gruber M.A.M."/>
            <person name="Quinn O."/>
            <person name="Lovegrove M."/>
            <person name="Duncan E.J."/>
            <person name="Remnant E.J."/>
            <person name="Van Eeckhoven J."/>
            <person name="Graham B."/>
            <person name="Knapp R.A."/>
            <person name="Langford K.W."/>
            <person name="Kronenberg Z."/>
            <person name="Press M.O."/>
            <person name="Eacker S.M."/>
            <person name="Wilson-Rankin E.E."/>
            <person name="Purcell J."/>
            <person name="Lester P.J."/>
            <person name="Dearden P.K."/>
        </authorList>
    </citation>
    <scope>NUCLEOTIDE SEQUENCE</scope>
    <source>
        <strain evidence="2">Linc-1</strain>
    </source>
</reference>
<comment type="caution">
    <text evidence="2">The sequence shown here is derived from an EMBL/GenBank/DDBJ whole genome shotgun (WGS) entry which is preliminary data.</text>
</comment>
<sequence length="208" mass="24368">MREEKPAERSRKEEEEEEEEEEEQQEEEREEEKEEQGEEKKEKEEKVGSSIGGSLLSEREWRHNNLNAAPRHLPEMEKKLIEPLHSACRIESNFTRYAVDVPCLFKVGNPQRTDDFSRKDNISIEMGRGTLAMRKAESSNKFRRRVITVKEFFSSNGICRQERSNKCNFKIENITSDSQRKARPALSYDKFGHNHALYTKQSTLTAEI</sequence>
<feature type="compositionally biased region" description="Acidic residues" evidence="1">
    <location>
        <begin position="14"/>
        <end position="37"/>
    </location>
</feature>
<organism evidence="2 3">
    <name type="scientific">Vespula germanica</name>
    <name type="common">German yellow jacket</name>
    <name type="synonym">Paravespula germanica</name>
    <dbReference type="NCBI Taxonomy" id="30212"/>
    <lineage>
        <taxon>Eukaryota</taxon>
        <taxon>Metazoa</taxon>
        <taxon>Ecdysozoa</taxon>
        <taxon>Arthropoda</taxon>
        <taxon>Hexapoda</taxon>
        <taxon>Insecta</taxon>
        <taxon>Pterygota</taxon>
        <taxon>Neoptera</taxon>
        <taxon>Endopterygota</taxon>
        <taxon>Hymenoptera</taxon>
        <taxon>Apocrita</taxon>
        <taxon>Aculeata</taxon>
        <taxon>Vespoidea</taxon>
        <taxon>Vespidae</taxon>
        <taxon>Vespinae</taxon>
        <taxon>Vespula</taxon>
    </lineage>
</organism>
<proteinExistence type="predicted"/>
<gene>
    <name evidence="2" type="ORF">HZH68_008385</name>
</gene>
<dbReference type="AlphaFoldDB" id="A0A834K461"/>
<name>A0A834K461_VESGE</name>
<feature type="compositionally biased region" description="Basic and acidic residues" evidence="1">
    <location>
        <begin position="1"/>
        <end position="13"/>
    </location>
</feature>
<feature type="compositionally biased region" description="Basic and acidic residues" evidence="1">
    <location>
        <begin position="38"/>
        <end position="47"/>
    </location>
</feature>
<evidence type="ECO:0000313" key="3">
    <source>
        <dbReference type="Proteomes" id="UP000617340"/>
    </source>
</evidence>
<dbReference type="EMBL" id="JACSDZ010000007">
    <property type="protein sequence ID" value="KAF7399793.1"/>
    <property type="molecule type" value="Genomic_DNA"/>
</dbReference>
<evidence type="ECO:0000313" key="2">
    <source>
        <dbReference type="EMBL" id="KAF7399793.1"/>
    </source>
</evidence>